<comment type="caution">
    <text evidence="2">The sequence shown here is derived from an EMBL/GenBank/DDBJ whole genome shotgun (WGS) entry which is preliminary data.</text>
</comment>
<keyword evidence="1" id="KW-0472">Membrane</keyword>
<proteinExistence type="predicted"/>
<feature type="transmembrane region" description="Helical" evidence="1">
    <location>
        <begin position="7"/>
        <end position="26"/>
    </location>
</feature>
<accession>A0A6N8F9C8</accession>
<keyword evidence="3" id="KW-1185">Reference proteome</keyword>
<sequence>MDNLQKNILSLLAGCVLSYSFIFIIAEVAAMPVPLLIQQIGGDSAFYYSNVLIVVFASLLSSIFVISFRKAFLQFTRLNLFYFSLPIVLFLIVFLALSLPFVSMIYAAIPSLLVATLLSNNVQKI</sequence>
<keyword evidence="1" id="KW-1133">Transmembrane helix</keyword>
<feature type="transmembrane region" description="Helical" evidence="1">
    <location>
        <begin position="46"/>
        <end position="68"/>
    </location>
</feature>
<dbReference type="AlphaFoldDB" id="A0A6N8F9C8"/>
<keyword evidence="1" id="KW-0812">Transmembrane</keyword>
<feature type="transmembrane region" description="Helical" evidence="1">
    <location>
        <begin position="80"/>
        <end position="99"/>
    </location>
</feature>
<dbReference type="EMBL" id="WOCD01000003">
    <property type="protein sequence ID" value="MUH72049.1"/>
    <property type="molecule type" value="Genomic_DNA"/>
</dbReference>
<evidence type="ECO:0000313" key="3">
    <source>
        <dbReference type="Proteomes" id="UP000439994"/>
    </source>
</evidence>
<dbReference type="OrthoDB" id="6401585at2"/>
<organism evidence="2 3">
    <name type="scientific">Psychrosphaera haliotis</name>
    <dbReference type="NCBI Taxonomy" id="555083"/>
    <lineage>
        <taxon>Bacteria</taxon>
        <taxon>Pseudomonadati</taxon>
        <taxon>Pseudomonadota</taxon>
        <taxon>Gammaproteobacteria</taxon>
        <taxon>Alteromonadales</taxon>
        <taxon>Pseudoalteromonadaceae</taxon>
        <taxon>Psychrosphaera</taxon>
    </lineage>
</organism>
<reference evidence="2 3" key="1">
    <citation type="submission" date="2019-11" db="EMBL/GenBank/DDBJ databases">
        <title>P. haliotis isolates from Z. marina roots.</title>
        <authorList>
            <person name="Cohen M."/>
            <person name="Jospin G."/>
            <person name="Eisen J.A."/>
            <person name="Coil D.A."/>
        </authorList>
    </citation>
    <scope>NUCLEOTIDE SEQUENCE [LARGE SCALE GENOMIC DNA]</scope>
    <source>
        <strain evidence="2 3">UCD-MCMsp1aY</strain>
    </source>
</reference>
<name>A0A6N8F9C8_9GAMM</name>
<evidence type="ECO:0000313" key="2">
    <source>
        <dbReference type="EMBL" id="MUH72049.1"/>
    </source>
</evidence>
<evidence type="ECO:0000256" key="1">
    <source>
        <dbReference type="SAM" id="Phobius"/>
    </source>
</evidence>
<gene>
    <name evidence="2" type="ORF">GNP35_05875</name>
</gene>
<dbReference type="Proteomes" id="UP000439994">
    <property type="component" value="Unassembled WGS sequence"/>
</dbReference>
<dbReference type="RefSeq" id="WP_155695258.1">
    <property type="nucleotide sequence ID" value="NZ_WOCD01000003.1"/>
</dbReference>
<protein>
    <submittedName>
        <fullName evidence="2">Uncharacterized protein</fullName>
    </submittedName>
</protein>